<evidence type="ECO:0000313" key="2">
    <source>
        <dbReference type="EMBL" id="TCL60680.1"/>
    </source>
</evidence>
<organism evidence="2 3">
    <name type="scientific">Allofournierella massiliensis</name>
    <dbReference type="NCBI Taxonomy" id="1650663"/>
    <lineage>
        <taxon>Bacteria</taxon>
        <taxon>Bacillati</taxon>
        <taxon>Bacillota</taxon>
        <taxon>Clostridia</taxon>
        <taxon>Eubacteriales</taxon>
        <taxon>Oscillospiraceae</taxon>
        <taxon>Allofournierella</taxon>
    </lineage>
</organism>
<dbReference type="InterPro" id="IPR038475">
    <property type="entry name" value="RecG_C_sf"/>
</dbReference>
<dbReference type="STRING" id="1650663.GCA_001486665_00359"/>
<dbReference type="Pfam" id="PF04326">
    <property type="entry name" value="SLFN_AlbA_2"/>
    <property type="match status" value="1"/>
</dbReference>
<dbReference type="AlphaFoldDB" id="A0A4R1R5F1"/>
<comment type="caution">
    <text evidence="2">The sequence shown here is derived from an EMBL/GenBank/DDBJ whole genome shotgun (WGS) entry which is preliminary data.</text>
</comment>
<protein>
    <submittedName>
        <fullName evidence="2">Putative HTH transcriptional regulator</fullName>
    </submittedName>
</protein>
<gene>
    <name evidence="2" type="ORF">EDD77_1031</name>
</gene>
<dbReference type="PANTHER" id="PTHR30595">
    <property type="entry name" value="GLPR-RELATED TRANSCRIPTIONAL REPRESSOR"/>
    <property type="match status" value="1"/>
</dbReference>
<dbReference type="OrthoDB" id="9768354at2"/>
<accession>A0A4R1R5F1</accession>
<name>A0A4R1R5F1_9FIRM</name>
<sequence>MIDLAHLEKYRENNRLEAKRAQGGLPRSIWETYSAFANSFGGLILLGVIETENKTLASVPLRDPEELVRQFWQIVNDPARVSANILRSTDVWVDESGGNRIVIIHVPRADRHNRPVYLGTDPFSGAYRRGGEGDYHCSAEEVRAMMRDQADLPRDLAPLEGLDQNALCPAAVTRYRARLLRCRPGHVWGELSDAGLLLRLGALTRTQNGALYPTAAGLLLLGEAWAIRSVWPHFRLSYREQLQPGLACRLRSDGTGWNGALFDFYFAAAHRICADPRLPGPADHPVQLAVREALANALIHADYQDPRGLTIEKRSHQLYITNPGCFRVEPSSALAGGISDARNPGLSELFRLVGVGQRAGSGLPQIQAVWRLQGWEEPSIREDMRPGATCLRLTFAPRPALPPRPAASGSQALLEYLTDQVSASPAQLAGALRLSSRQVCRMLARLAAIGAVEPAGAGSWRLKQ</sequence>
<proteinExistence type="predicted"/>
<dbReference type="InterPro" id="IPR007421">
    <property type="entry name" value="Schlafen_AlbA_2_dom"/>
</dbReference>
<dbReference type="InterPro" id="IPR038461">
    <property type="entry name" value="Schlafen_AlbA_2_dom_sf"/>
</dbReference>
<dbReference type="Gene3D" id="3.30.950.30">
    <property type="entry name" value="Schlafen, AAA domain"/>
    <property type="match status" value="1"/>
</dbReference>
<dbReference type="Proteomes" id="UP000295184">
    <property type="component" value="Unassembled WGS sequence"/>
</dbReference>
<reference evidence="2 3" key="1">
    <citation type="submission" date="2019-03" db="EMBL/GenBank/DDBJ databases">
        <title>Genomic Encyclopedia of Type Strains, Phase IV (KMG-IV): sequencing the most valuable type-strain genomes for metagenomic binning, comparative biology and taxonomic classification.</title>
        <authorList>
            <person name="Goeker M."/>
        </authorList>
    </citation>
    <scope>NUCLEOTIDE SEQUENCE [LARGE SCALE GENOMIC DNA]</scope>
    <source>
        <strain evidence="2 3">DSM 100451</strain>
    </source>
</reference>
<dbReference type="EMBL" id="SLUM01000003">
    <property type="protein sequence ID" value="TCL60680.1"/>
    <property type="molecule type" value="Genomic_DNA"/>
</dbReference>
<evidence type="ECO:0000259" key="1">
    <source>
        <dbReference type="Pfam" id="PF04326"/>
    </source>
</evidence>
<dbReference type="Pfam" id="PF13749">
    <property type="entry name" value="HATPase_c_4"/>
    <property type="match status" value="1"/>
</dbReference>
<dbReference type="RefSeq" id="WP_058962873.1">
    <property type="nucleotide sequence ID" value="NZ_CABKVM010000011.1"/>
</dbReference>
<dbReference type="PANTHER" id="PTHR30595:SF6">
    <property type="entry name" value="SCHLAFEN ALBA-2 DOMAIN-CONTAINING PROTEIN"/>
    <property type="match status" value="1"/>
</dbReference>
<feature type="domain" description="Schlafen AlbA-2" evidence="1">
    <location>
        <begin position="12"/>
        <end position="136"/>
    </location>
</feature>
<evidence type="ECO:0000313" key="3">
    <source>
        <dbReference type="Proteomes" id="UP000295184"/>
    </source>
</evidence>
<dbReference type="Gene3D" id="3.30.565.60">
    <property type="match status" value="1"/>
</dbReference>